<organism evidence="18 19">
    <name type="scientific">Leptosia nina</name>
    <dbReference type="NCBI Taxonomy" id="320188"/>
    <lineage>
        <taxon>Eukaryota</taxon>
        <taxon>Metazoa</taxon>
        <taxon>Ecdysozoa</taxon>
        <taxon>Arthropoda</taxon>
        <taxon>Hexapoda</taxon>
        <taxon>Insecta</taxon>
        <taxon>Pterygota</taxon>
        <taxon>Neoptera</taxon>
        <taxon>Endopterygota</taxon>
        <taxon>Lepidoptera</taxon>
        <taxon>Glossata</taxon>
        <taxon>Ditrysia</taxon>
        <taxon>Papilionoidea</taxon>
        <taxon>Pieridae</taxon>
        <taxon>Pierinae</taxon>
        <taxon>Leptosia</taxon>
    </lineage>
</organism>
<keyword evidence="12" id="KW-0106">Calcium</keyword>
<evidence type="ECO:0000256" key="2">
    <source>
        <dbReference type="ARBA" id="ARBA00001913"/>
    </source>
</evidence>
<dbReference type="GO" id="GO:0005737">
    <property type="term" value="C:cytoplasm"/>
    <property type="evidence" value="ECO:0007669"/>
    <property type="project" value="UniProtKB-SubCell"/>
</dbReference>
<dbReference type="Proteomes" id="UP001497472">
    <property type="component" value="Unassembled WGS sequence"/>
</dbReference>
<feature type="binding site" evidence="15">
    <location>
        <position position="41"/>
    </location>
    <ligand>
        <name>a divalent metal cation</name>
        <dbReference type="ChEBI" id="CHEBI:60240"/>
    </ligand>
</feature>
<keyword evidence="10 15" id="KW-0479">Metal-binding</keyword>
<dbReference type="Gene3D" id="2.120.10.30">
    <property type="entry name" value="TolB, C-terminal domain"/>
    <property type="match status" value="1"/>
</dbReference>
<comment type="cofactor">
    <cofactor evidence="2">
        <name>Ca(2+)</name>
        <dbReference type="ChEBI" id="CHEBI:29108"/>
    </cofactor>
</comment>
<dbReference type="InterPro" id="IPR013658">
    <property type="entry name" value="SGL"/>
</dbReference>
<evidence type="ECO:0000256" key="15">
    <source>
        <dbReference type="PIRSR" id="PIRSR605511-2"/>
    </source>
</evidence>
<comment type="cofactor">
    <cofactor evidence="3">
        <name>Mn(2+)</name>
        <dbReference type="ChEBI" id="CHEBI:29035"/>
    </cofactor>
</comment>
<dbReference type="Pfam" id="PF08450">
    <property type="entry name" value="SGL"/>
    <property type="match status" value="1"/>
</dbReference>
<name>A0AAV1J877_9NEOP</name>
<feature type="binding site" evidence="15">
    <location>
        <position position="185"/>
    </location>
    <ligand>
        <name>a divalent metal cation</name>
        <dbReference type="ChEBI" id="CHEBI:60240"/>
    </ligand>
</feature>
<dbReference type="EMBL" id="CAVLEF010000007">
    <property type="protein sequence ID" value="CAK1545565.1"/>
    <property type="molecule type" value="Genomic_DNA"/>
</dbReference>
<evidence type="ECO:0000313" key="19">
    <source>
        <dbReference type="Proteomes" id="UP001497472"/>
    </source>
</evidence>
<evidence type="ECO:0000256" key="12">
    <source>
        <dbReference type="ARBA" id="ARBA00022837"/>
    </source>
</evidence>
<feature type="domain" description="SMP-30/Gluconolactonase/LRE-like region" evidence="17">
    <location>
        <begin position="41"/>
        <end position="296"/>
    </location>
</feature>
<accession>A0AAV1J877</accession>
<dbReference type="InterPro" id="IPR005511">
    <property type="entry name" value="SMP-30"/>
</dbReference>
<evidence type="ECO:0000313" key="18">
    <source>
        <dbReference type="EMBL" id="CAK1545565.1"/>
    </source>
</evidence>
<comment type="catalytic activity">
    <reaction evidence="1">
        <text>D-glucono-1,5-lactone + H2O = D-gluconate + H(+)</text>
        <dbReference type="Rhea" id="RHEA:10440"/>
        <dbReference type="ChEBI" id="CHEBI:15377"/>
        <dbReference type="ChEBI" id="CHEBI:15378"/>
        <dbReference type="ChEBI" id="CHEBI:16217"/>
        <dbReference type="ChEBI" id="CHEBI:18391"/>
        <dbReference type="EC" id="3.1.1.17"/>
    </reaction>
</comment>
<evidence type="ECO:0000256" key="13">
    <source>
        <dbReference type="ARBA" id="ARBA00032464"/>
    </source>
</evidence>
<feature type="binding site" evidence="15">
    <location>
        <position position="151"/>
    </location>
    <ligand>
        <name>substrate</name>
    </ligand>
</feature>
<feature type="chain" id="PRO_5043527657" description="Regucalcin" evidence="16">
    <location>
        <begin position="23"/>
        <end position="338"/>
    </location>
</feature>
<dbReference type="PRINTS" id="PR01790">
    <property type="entry name" value="SMP30FAMILY"/>
</dbReference>
<evidence type="ECO:0000256" key="3">
    <source>
        <dbReference type="ARBA" id="ARBA00001936"/>
    </source>
</evidence>
<feature type="signal peptide" evidence="16">
    <location>
        <begin position="1"/>
        <end position="22"/>
    </location>
</feature>
<feature type="binding site" evidence="15">
    <location>
        <position position="237"/>
    </location>
    <ligand>
        <name>a divalent metal cation</name>
        <dbReference type="ChEBI" id="CHEBI:60240"/>
    </ligand>
</feature>
<dbReference type="GO" id="GO:0019853">
    <property type="term" value="P:L-ascorbic acid biosynthetic process"/>
    <property type="evidence" value="ECO:0007669"/>
    <property type="project" value="TreeGrafter"/>
</dbReference>
<dbReference type="AlphaFoldDB" id="A0AAV1J877"/>
<dbReference type="PANTHER" id="PTHR10907">
    <property type="entry name" value="REGUCALCIN"/>
    <property type="match status" value="1"/>
</dbReference>
<dbReference type="EC" id="3.1.1.17" evidence="7"/>
<gene>
    <name evidence="18" type="ORF">LNINA_LOCUS5201</name>
</gene>
<evidence type="ECO:0000259" key="17">
    <source>
        <dbReference type="Pfam" id="PF08450"/>
    </source>
</evidence>
<dbReference type="PANTHER" id="PTHR10907:SF47">
    <property type="entry name" value="REGUCALCIN"/>
    <property type="match status" value="1"/>
</dbReference>
<evidence type="ECO:0000256" key="1">
    <source>
        <dbReference type="ARBA" id="ARBA00001589"/>
    </source>
</evidence>
<evidence type="ECO:0000256" key="11">
    <source>
        <dbReference type="ARBA" id="ARBA00022801"/>
    </source>
</evidence>
<dbReference type="InterPro" id="IPR011042">
    <property type="entry name" value="6-blade_b-propeller_TolB-like"/>
</dbReference>
<keyword evidence="9" id="KW-0963">Cytoplasm</keyword>
<keyword evidence="11" id="KW-0378">Hydrolase</keyword>
<evidence type="ECO:0000256" key="7">
    <source>
        <dbReference type="ARBA" id="ARBA00013227"/>
    </source>
</evidence>
<feature type="active site" description="Proton donor/acceptor" evidence="14">
    <location>
        <position position="237"/>
    </location>
</feature>
<dbReference type="InterPro" id="IPR008367">
    <property type="entry name" value="Regucalcin"/>
</dbReference>
<evidence type="ECO:0000256" key="4">
    <source>
        <dbReference type="ARBA" id="ARBA00001946"/>
    </source>
</evidence>
<comment type="similarity">
    <text evidence="6">Belongs to the SMP-30/CGR1 family.</text>
</comment>
<keyword evidence="15" id="KW-0862">Zinc</keyword>
<evidence type="ECO:0000256" key="9">
    <source>
        <dbReference type="ARBA" id="ARBA00022490"/>
    </source>
</evidence>
<dbReference type="PRINTS" id="PR01791">
    <property type="entry name" value="REGUCALCIN"/>
</dbReference>
<proteinExistence type="inferred from homology"/>
<comment type="subcellular location">
    <subcellularLocation>
        <location evidence="5">Cytoplasm</location>
    </subcellularLocation>
</comment>
<evidence type="ECO:0000256" key="16">
    <source>
        <dbReference type="SAM" id="SignalP"/>
    </source>
</evidence>
<feature type="binding site" evidence="15">
    <location>
        <position position="131"/>
    </location>
    <ligand>
        <name>substrate</name>
    </ligand>
</feature>
<evidence type="ECO:0000256" key="14">
    <source>
        <dbReference type="PIRSR" id="PIRSR605511-1"/>
    </source>
</evidence>
<protein>
    <recommendedName>
        <fullName evidence="8">Regucalcin</fullName>
        <ecNumber evidence="7">3.1.1.17</ecNumber>
    </recommendedName>
    <alternativeName>
        <fullName evidence="13">Gluconolactonase</fullName>
    </alternativeName>
</protein>
<dbReference type="FunFam" id="2.120.10.30:FF:000027">
    <property type="entry name" value="Regucalcin homologue"/>
    <property type="match status" value="1"/>
</dbReference>
<evidence type="ECO:0000256" key="5">
    <source>
        <dbReference type="ARBA" id="ARBA00004496"/>
    </source>
</evidence>
<evidence type="ECO:0000256" key="6">
    <source>
        <dbReference type="ARBA" id="ARBA00008853"/>
    </source>
</evidence>
<evidence type="ECO:0000256" key="8">
    <source>
        <dbReference type="ARBA" id="ARBA00016808"/>
    </source>
</evidence>
<comment type="cofactor">
    <cofactor evidence="15">
        <name>Zn(2+)</name>
        <dbReference type="ChEBI" id="CHEBI:29105"/>
    </cofactor>
    <text evidence="15">Binds 1 divalent metal cation per subunit.</text>
</comment>
<dbReference type="SUPFAM" id="SSF63829">
    <property type="entry name" value="Calcium-dependent phosphotriesterase"/>
    <property type="match status" value="1"/>
</dbReference>
<dbReference type="GO" id="GO:0030234">
    <property type="term" value="F:enzyme regulator activity"/>
    <property type="evidence" value="ECO:0007669"/>
    <property type="project" value="InterPro"/>
</dbReference>
<keyword evidence="19" id="KW-1185">Reference proteome</keyword>
<evidence type="ECO:0000256" key="10">
    <source>
        <dbReference type="ARBA" id="ARBA00022723"/>
    </source>
</evidence>
<dbReference type="GO" id="GO:0004341">
    <property type="term" value="F:gluconolactonase activity"/>
    <property type="evidence" value="ECO:0007669"/>
    <property type="project" value="UniProtKB-EC"/>
</dbReference>
<sequence length="338" mass="37610">METHIKIASSILFLLCLQYAQGYKSATPLIKNVVRGGIHFEGPHWADNENALYWSDIVDQRVYRLDVDSGNVTSRRIEYGPVSLVVTVKDYPKLLVISSRAELYLLSWDAQEGDSALRLLTAVDLGKPDNRINDGKVDTKGRLWFGTIGKEDERGVEKDQASLYMMTKDNFINPEEKLVPVSISNGIAWTSDNLFMFYIDSVLRSVQAFDYDIDTGAIRNRRTLFSFQANNLTGVPDGMTIDTDGNLWVACYDGGKVIKIDSRAGKLLEQHKMPATKVTSVAWGGHNFATLYVTTSKRGLNLVQLAQEPEAGSLFAIENTGAKGYPSNSFLFPNADVY</sequence>
<keyword evidence="16" id="KW-0732">Signal</keyword>
<dbReference type="GO" id="GO:0005509">
    <property type="term" value="F:calcium ion binding"/>
    <property type="evidence" value="ECO:0007669"/>
    <property type="project" value="InterPro"/>
</dbReference>
<feature type="binding site" evidence="15">
    <location>
        <position position="133"/>
    </location>
    <ligand>
        <name>substrate</name>
    </ligand>
</feature>
<comment type="cofactor">
    <cofactor evidence="4">
        <name>Mg(2+)</name>
        <dbReference type="ChEBI" id="CHEBI:18420"/>
    </cofactor>
</comment>
<comment type="caution">
    <text evidence="18">The sequence shown here is derived from an EMBL/GenBank/DDBJ whole genome shotgun (WGS) entry which is preliminary data.</text>
</comment>
<reference evidence="18 19" key="1">
    <citation type="submission" date="2023-11" db="EMBL/GenBank/DDBJ databases">
        <authorList>
            <person name="Okamura Y."/>
        </authorList>
    </citation>
    <scope>NUCLEOTIDE SEQUENCE [LARGE SCALE GENOMIC DNA]</scope>
</reference>